<evidence type="ECO:0000259" key="4">
    <source>
        <dbReference type="Pfam" id="PF00933"/>
    </source>
</evidence>
<dbReference type="PANTHER" id="PTHR30480:SF16">
    <property type="entry name" value="GLYCOSIDE HYDROLASE FAMILY 3 DOMAIN PROTEIN"/>
    <property type="match status" value="1"/>
</dbReference>
<evidence type="ECO:0000313" key="6">
    <source>
        <dbReference type="Proteomes" id="UP000637267"/>
    </source>
</evidence>
<keyword evidence="3" id="KW-0326">Glycosidase</keyword>
<dbReference type="EMBL" id="BMLX01000002">
    <property type="protein sequence ID" value="GGP21320.1"/>
    <property type="molecule type" value="Genomic_DNA"/>
</dbReference>
<gene>
    <name evidence="5" type="ORF">GCM10010970_19890</name>
</gene>
<dbReference type="InterPro" id="IPR036962">
    <property type="entry name" value="Glyco_hydro_3_N_sf"/>
</dbReference>
<dbReference type="InterPro" id="IPR001764">
    <property type="entry name" value="Glyco_hydro_3_N"/>
</dbReference>
<evidence type="ECO:0000313" key="5">
    <source>
        <dbReference type="EMBL" id="GGP21320.1"/>
    </source>
</evidence>
<protein>
    <submittedName>
        <fullName evidence="5">Beta-glucosidase</fullName>
    </submittedName>
</protein>
<dbReference type="NCBIfam" id="NF003740">
    <property type="entry name" value="PRK05337.1"/>
    <property type="match status" value="1"/>
</dbReference>
<feature type="domain" description="Glycoside hydrolase family 3 N-terminal" evidence="4">
    <location>
        <begin position="29"/>
        <end position="352"/>
    </location>
</feature>
<dbReference type="PANTHER" id="PTHR30480">
    <property type="entry name" value="BETA-HEXOSAMINIDASE-RELATED"/>
    <property type="match status" value="1"/>
</dbReference>
<evidence type="ECO:0000256" key="2">
    <source>
        <dbReference type="ARBA" id="ARBA00022801"/>
    </source>
</evidence>
<keyword evidence="6" id="KW-1185">Reference proteome</keyword>
<organism evidence="5 6">
    <name type="scientific">Silvimonas iriomotensis</name>
    <dbReference type="NCBI Taxonomy" id="449662"/>
    <lineage>
        <taxon>Bacteria</taxon>
        <taxon>Pseudomonadati</taxon>
        <taxon>Pseudomonadota</taxon>
        <taxon>Betaproteobacteria</taxon>
        <taxon>Neisseriales</taxon>
        <taxon>Chitinibacteraceae</taxon>
        <taxon>Silvimonas</taxon>
    </lineage>
</organism>
<sequence length="531" mass="56713">MIWQMQSVYLSGFNSSSLSSRAAHTMLSLKQKIGQLLMVGFDGLTPNAHIEHMLRERQVGGVILFRRNVDHPAQIAALTRRLQEINAEHTNVPLMISIDQEGGMVARIENGVTPLPSALAFRAAGSVADCETLTRFANEELRLLGFTVNFVPDVDVNNNRRNPVIGVRAFGETVEEVTTWSLAALRGVQAAGMISAAKHFPGHGDTDVDSHLGLPRVPHARARLDAIELAPFRAAIAAGVDTIMTSHVVFPAFEADPDTPATMSHAVLTGLLREELGFNGVVFTDCLEMDAIAKGPGTVAGAVAAFKAGADVLLISHTQARQEGFLDALADAVTRGEISESRIDASLARILALKSRHPVAWRDLPLDPAPLLAQPAALALSQSVHQRAVTVAGTLAPLQPQQPVLLITVEVRERTEIDEVEARPDTLAAPLRAAGLGVEEIRIPLAVTEADRMRVLHKAAEAAQVVMVSYNAILQPAQQALIAALPAEKLWLVAGRLPYDLDLAPAARGRLTAYANRPAALSAIAGRLLAG</sequence>
<accession>A0ABQ2P9T1</accession>
<comment type="similarity">
    <text evidence="1">Belongs to the glycosyl hydrolase 3 family.</text>
</comment>
<proteinExistence type="inferred from homology"/>
<dbReference type="RefSeq" id="WP_229708946.1">
    <property type="nucleotide sequence ID" value="NZ_BMLX01000002.1"/>
</dbReference>
<keyword evidence="2" id="KW-0378">Hydrolase</keyword>
<dbReference type="Proteomes" id="UP000637267">
    <property type="component" value="Unassembled WGS sequence"/>
</dbReference>
<dbReference type="Gene3D" id="3.20.20.300">
    <property type="entry name" value="Glycoside hydrolase, family 3, N-terminal domain"/>
    <property type="match status" value="1"/>
</dbReference>
<name>A0ABQ2P9T1_9NEIS</name>
<comment type="caution">
    <text evidence="5">The sequence shown here is derived from an EMBL/GenBank/DDBJ whole genome shotgun (WGS) entry which is preliminary data.</text>
</comment>
<dbReference type="InterPro" id="IPR050226">
    <property type="entry name" value="NagZ_Beta-hexosaminidase"/>
</dbReference>
<evidence type="ECO:0000256" key="3">
    <source>
        <dbReference type="ARBA" id="ARBA00023295"/>
    </source>
</evidence>
<dbReference type="SUPFAM" id="SSF51445">
    <property type="entry name" value="(Trans)glycosidases"/>
    <property type="match status" value="1"/>
</dbReference>
<reference evidence="6" key="1">
    <citation type="journal article" date="2019" name="Int. J. Syst. Evol. Microbiol.">
        <title>The Global Catalogue of Microorganisms (GCM) 10K type strain sequencing project: providing services to taxonomists for standard genome sequencing and annotation.</title>
        <authorList>
            <consortium name="The Broad Institute Genomics Platform"/>
            <consortium name="The Broad Institute Genome Sequencing Center for Infectious Disease"/>
            <person name="Wu L."/>
            <person name="Ma J."/>
        </authorList>
    </citation>
    <scope>NUCLEOTIDE SEQUENCE [LARGE SCALE GENOMIC DNA]</scope>
    <source>
        <strain evidence="6">CGMCC 1.8859</strain>
    </source>
</reference>
<evidence type="ECO:0000256" key="1">
    <source>
        <dbReference type="ARBA" id="ARBA00005336"/>
    </source>
</evidence>
<dbReference type="InterPro" id="IPR017853">
    <property type="entry name" value="GH"/>
</dbReference>
<dbReference type="Pfam" id="PF00933">
    <property type="entry name" value="Glyco_hydro_3"/>
    <property type="match status" value="1"/>
</dbReference>